<proteinExistence type="predicted"/>
<keyword evidence="2" id="KW-1185">Reference proteome</keyword>
<gene>
    <name evidence="1" type="ORF">SAMD00023353_1401310</name>
</gene>
<protein>
    <submittedName>
        <fullName evidence="1">Uncharacterized protein</fullName>
    </submittedName>
</protein>
<name>A0A1S8A6X6_ROSNE</name>
<dbReference type="AlphaFoldDB" id="A0A1S8A6X6"/>
<dbReference type="Proteomes" id="UP000054516">
    <property type="component" value="Unassembled WGS sequence"/>
</dbReference>
<accession>A0A1S8A6X6</accession>
<sequence length="221" mass="23710">MPVLTGEIYYLVHMYTGYVTTKGLRSNLWVKRDEGCVSVQRTRTRTKCGSGTIAPSPHDNHFRPLSSILSPHEGVAGGGYSPAARDLVQRTTLSSPPFPPPWYGEVLLDVEAIVLAKCGAHGFSDNTSLPQGCHQIAIGVAYHKSLDQQPSGKGFQSPDFCRDMGLLKRLTVVIGPGVPLDGCFDPPTAKNVSDEYLVTQHSTGVLKFPHAAGRTGPVPSA</sequence>
<organism evidence="1">
    <name type="scientific">Rosellinia necatrix</name>
    <name type="common">White root-rot fungus</name>
    <dbReference type="NCBI Taxonomy" id="77044"/>
    <lineage>
        <taxon>Eukaryota</taxon>
        <taxon>Fungi</taxon>
        <taxon>Dikarya</taxon>
        <taxon>Ascomycota</taxon>
        <taxon>Pezizomycotina</taxon>
        <taxon>Sordariomycetes</taxon>
        <taxon>Xylariomycetidae</taxon>
        <taxon>Xylariales</taxon>
        <taxon>Xylariaceae</taxon>
        <taxon>Rosellinia</taxon>
    </lineage>
</organism>
<evidence type="ECO:0000313" key="2">
    <source>
        <dbReference type="Proteomes" id="UP000054516"/>
    </source>
</evidence>
<dbReference type="EMBL" id="DF977459">
    <property type="protein sequence ID" value="GAW25854.1"/>
    <property type="molecule type" value="Genomic_DNA"/>
</dbReference>
<evidence type="ECO:0000313" key="1">
    <source>
        <dbReference type="EMBL" id="GAW25854.1"/>
    </source>
</evidence>
<reference evidence="1" key="1">
    <citation type="submission" date="2016-03" db="EMBL/GenBank/DDBJ databases">
        <title>Draft genome sequence of Rosellinia necatrix.</title>
        <authorList>
            <person name="Kanematsu S."/>
        </authorList>
    </citation>
    <scope>NUCLEOTIDE SEQUENCE [LARGE SCALE GENOMIC DNA]</scope>
    <source>
        <strain evidence="1">W97</strain>
    </source>
</reference>